<dbReference type="Proteomes" id="UP000284908">
    <property type="component" value="Unassembled WGS sequence"/>
</dbReference>
<proteinExistence type="predicted"/>
<protein>
    <submittedName>
        <fullName evidence="1">Uncharacterized protein</fullName>
    </submittedName>
</protein>
<dbReference type="EMBL" id="RAHH01000026">
    <property type="protein sequence ID" value="RJT40130.1"/>
    <property type="molecule type" value="Genomic_DNA"/>
</dbReference>
<comment type="caution">
    <text evidence="1">The sequence shown here is derived from an EMBL/GenBank/DDBJ whole genome shotgun (WGS) entry which is preliminary data.</text>
</comment>
<keyword evidence="2" id="KW-1185">Reference proteome</keyword>
<evidence type="ECO:0000313" key="2">
    <source>
        <dbReference type="Proteomes" id="UP000284908"/>
    </source>
</evidence>
<organism evidence="1 2">
    <name type="scientific">Rahnella woolbedingensis</name>
    <dbReference type="NCBI Taxonomy" id="1510574"/>
    <lineage>
        <taxon>Bacteria</taxon>
        <taxon>Pseudomonadati</taxon>
        <taxon>Pseudomonadota</taxon>
        <taxon>Gammaproteobacteria</taxon>
        <taxon>Enterobacterales</taxon>
        <taxon>Yersiniaceae</taxon>
        <taxon>Rahnella</taxon>
    </lineage>
</organism>
<sequence length="59" mass="6620">MIKLNMTEAKKIVGGDTRTVYKWQSVVGTCHAYYEELDKHGKVTKNTDVGLVSKSYCGH</sequence>
<name>A0A419N4I8_9GAMM</name>
<gene>
    <name evidence="1" type="ORF">D6C13_19385</name>
</gene>
<reference evidence="1 2" key="1">
    <citation type="submission" date="2018-09" db="EMBL/GenBank/DDBJ databases">
        <authorList>
            <person name="Le Fleche-Mateos A."/>
        </authorList>
    </citation>
    <scope>NUCLEOTIDE SEQUENCE [LARGE SCALE GENOMIC DNA]</scope>
    <source>
        <strain evidence="1 2">DSM 27399</strain>
    </source>
</reference>
<evidence type="ECO:0000313" key="1">
    <source>
        <dbReference type="EMBL" id="RJT40130.1"/>
    </source>
</evidence>
<dbReference type="RefSeq" id="WP_120134306.1">
    <property type="nucleotide sequence ID" value="NZ_RAHH01000026.1"/>
</dbReference>
<dbReference type="AlphaFoldDB" id="A0A419N4I8"/>
<dbReference type="OrthoDB" id="6497244at2"/>
<accession>A0A419N4I8</accession>